<keyword evidence="4" id="KW-1185">Reference proteome</keyword>
<keyword evidence="2" id="KW-0812">Transmembrane</keyword>
<dbReference type="EMBL" id="BMFW01000029">
    <property type="protein sequence ID" value="GGI00756.1"/>
    <property type="molecule type" value="Genomic_DNA"/>
</dbReference>
<keyword evidence="2" id="KW-1133">Transmembrane helix</keyword>
<name>A0ABQ2AZ66_9MICC</name>
<dbReference type="Proteomes" id="UP000643279">
    <property type="component" value="Unassembled WGS sequence"/>
</dbReference>
<feature type="transmembrane region" description="Helical" evidence="2">
    <location>
        <begin position="67"/>
        <end position="85"/>
    </location>
</feature>
<proteinExistence type="predicted"/>
<gene>
    <name evidence="3" type="ORF">GCM10007170_38630</name>
</gene>
<feature type="transmembrane region" description="Helical" evidence="2">
    <location>
        <begin position="92"/>
        <end position="112"/>
    </location>
</feature>
<protein>
    <recommendedName>
        <fullName evidence="5">Integral membrane protein</fullName>
    </recommendedName>
</protein>
<comment type="caution">
    <text evidence="3">The sequence shown here is derived from an EMBL/GenBank/DDBJ whole genome shotgun (WGS) entry which is preliminary data.</text>
</comment>
<keyword evidence="2" id="KW-0472">Membrane</keyword>
<evidence type="ECO:0000313" key="4">
    <source>
        <dbReference type="Proteomes" id="UP000643279"/>
    </source>
</evidence>
<feature type="region of interest" description="Disordered" evidence="1">
    <location>
        <begin position="1"/>
        <end position="20"/>
    </location>
</feature>
<feature type="compositionally biased region" description="Basic and acidic residues" evidence="1">
    <location>
        <begin position="1"/>
        <end position="12"/>
    </location>
</feature>
<evidence type="ECO:0000256" key="1">
    <source>
        <dbReference type="SAM" id="MobiDB-lite"/>
    </source>
</evidence>
<dbReference type="RefSeq" id="WP_229748592.1">
    <property type="nucleotide sequence ID" value="NZ_BMFW01000029.1"/>
</dbReference>
<sequence>MSPDQGHGRDAGDTGNTKPLNRPLRSSAACLVLRVLAAAALAVDAAIHFRLAPGYQSAAPEGFGEGNLFLAEALTAAVAGLYVLIRGSRPAWVLALLTAGGGFAVLVLYRYIDIPAFGPFPAMYEPVWFFDKTLTATAQAIATLLAATALLLQPGTGNAAS</sequence>
<feature type="transmembrane region" description="Helical" evidence="2">
    <location>
        <begin position="28"/>
        <end position="47"/>
    </location>
</feature>
<organism evidence="3 4">
    <name type="scientific">Arthrobacter liuii</name>
    <dbReference type="NCBI Taxonomy" id="1476996"/>
    <lineage>
        <taxon>Bacteria</taxon>
        <taxon>Bacillati</taxon>
        <taxon>Actinomycetota</taxon>
        <taxon>Actinomycetes</taxon>
        <taxon>Micrococcales</taxon>
        <taxon>Micrococcaceae</taxon>
        <taxon>Arthrobacter</taxon>
    </lineage>
</organism>
<evidence type="ECO:0000256" key="2">
    <source>
        <dbReference type="SAM" id="Phobius"/>
    </source>
</evidence>
<evidence type="ECO:0008006" key="5">
    <source>
        <dbReference type="Google" id="ProtNLM"/>
    </source>
</evidence>
<evidence type="ECO:0000313" key="3">
    <source>
        <dbReference type="EMBL" id="GGI00756.1"/>
    </source>
</evidence>
<reference evidence="4" key="1">
    <citation type="journal article" date="2019" name="Int. J. Syst. Evol. Microbiol.">
        <title>The Global Catalogue of Microorganisms (GCM) 10K type strain sequencing project: providing services to taxonomists for standard genome sequencing and annotation.</title>
        <authorList>
            <consortium name="The Broad Institute Genomics Platform"/>
            <consortium name="The Broad Institute Genome Sequencing Center for Infectious Disease"/>
            <person name="Wu L."/>
            <person name="Ma J."/>
        </authorList>
    </citation>
    <scope>NUCLEOTIDE SEQUENCE [LARGE SCALE GENOMIC DNA]</scope>
    <source>
        <strain evidence="4">CGMCC 1.12778</strain>
    </source>
</reference>
<accession>A0ABQ2AZ66</accession>
<feature type="transmembrane region" description="Helical" evidence="2">
    <location>
        <begin position="132"/>
        <end position="152"/>
    </location>
</feature>